<dbReference type="Gene3D" id="2.40.128.320">
    <property type="entry name" value="Protein HRI1, N-terminal domain"/>
    <property type="match status" value="1"/>
</dbReference>
<dbReference type="VEuPathDB" id="FungiDB:PMAA_098040"/>
<dbReference type="InterPro" id="IPR031818">
    <property type="entry name" value="Hri1"/>
</dbReference>
<evidence type="ECO:0000313" key="2">
    <source>
        <dbReference type="EMBL" id="EEA23216.1"/>
    </source>
</evidence>
<organism evidence="2 3">
    <name type="scientific">Talaromyces marneffei (strain ATCC 18224 / CBS 334.59 / QM 7333)</name>
    <name type="common">Penicillium marneffei</name>
    <dbReference type="NCBI Taxonomy" id="441960"/>
    <lineage>
        <taxon>Eukaryota</taxon>
        <taxon>Fungi</taxon>
        <taxon>Dikarya</taxon>
        <taxon>Ascomycota</taxon>
        <taxon>Pezizomycotina</taxon>
        <taxon>Eurotiomycetes</taxon>
        <taxon>Eurotiomycetidae</taxon>
        <taxon>Eurotiales</taxon>
        <taxon>Trichocomaceae</taxon>
        <taxon>Talaromyces</taxon>
        <taxon>Talaromyces sect. Talaromyces</taxon>
    </lineage>
</organism>
<dbReference type="PhylomeDB" id="B6QIM1"/>
<reference evidence="3" key="1">
    <citation type="journal article" date="2015" name="Genome Announc.">
        <title>Genome sequence of the AIDS-associated pathogen Penicillium marneffei (ATCC18224) and its near taxonomic relative Talaromyces stipitatus (ATCC10500).</title>
        <authorList>
            <person name="Nierman W.C."/>
            <person name="Fedorova-Abrams N.D."/>
            <person name="Andrianopoulos A."/>
        </authorList>
    </citation>
    <scope>NUCLEOTIDE SEQUENCE [LARGE SCALE GENOMIC DNA]</scope>
    <source>
        <strain evidence="3">ATCC 18224 / CBS 334.59 / QM 7333</strain>
    </source>
</reference>
<proteinExistence type="predicted"/>
<dbReference type="Pfam" id="PF16815">
    <property type="entry name" value="HRI1"/>
    <property type="match status" value="1"/>
</dbReference>
<dbReference type="AlphaFoldDB" id="B6QIM1"/>
<dbReference type="EMBL" id="DS995902">
    <property type="protein sequence ID" value="EEA23216.1"/>
    <property type="molecule type" value="Genomic_DNA"/>
</dbReference>
<dbReference type="InterPro" id="IPR043047">
    <property type="entry name" value="Hri1_N_sf"/>
</dbReference>
<gene>
    <name evidence="2" type="ORF">PMAA_098040</name>
</gene>
<dbReference type="HOGENOM" id="CLU_060351_0_0_1"/>
<accession>B6QIM1</accession>
<dbReference type="Proteomes" id="UP000001294">
    <property type="component" value="Unassembled WGS sequence"/>
</dbReference>
<protein>
    <recommendedName>
        <fullName evidence="4">Protein HRI1</fullName>
    </recommendedName>
</protein>
<name>B6QIM1_TALMQ</name>
<evidence type="ECO:0008006" key="4">
    <source>
        <dbReference type="Google" id="ProtNLM"/>
    </source>
</evidence>
<keyword evidence="3" id="KW-1185">Reference proteome</keyword>
<dbReference type="OrthoDB" id="4045395at2759"/>
<feature type="region of interest" description="Disordered" evidence="1">
    <location>
        <begin position="65"/>
        <end position="96"/>
    </location>
</feature>
<evidence type="ECO:0000256" key="1">
    <source>
        <dbReference type="SAM" id="MobiDB-lite"/>
    </source>
</evidence>
<sequence length="260" mass="29475">MTVRASTLISVQWPPDPISQGPDTLVLSVGTYYVDLRVNRDDGSIYWALAGRRIVVSEEPRKVKFTHEIDSHHTSPATTEEEEENGKGEEEVADEGLFTKLPNGDDLEIGEMPAPHRGGKVSAYREVWRELKIGFDHSDSGEGDETCWMLESLDMEKRKRTFYCKVGRFFLALRRMESSEVEFSAIRQEQTPSQTGGKEWVTKYSIGKEVDDMFHMSTSSEFVLENVTTDRVSWKVDDQVVTKSREDGAVREVCVVRAAN</sequence>
<evidence type="ECO:0000313" key="3">
    <source>
        <dbReference type="Proteomes" id="UP000001294"/>
    </source>
</evidence>